<comment type="caution">
    <text evidence="2">The sequence shown here is derived from an EMBL/GenBank/DDBJ whole genome shotgun (WGS) entry which is preliminary data.</text>
</comment>
<sequence length="133" mass="13469">MSMLKLALGIVAGIVTGMIVISAVEMIGHAIWPPPPGTTSGDMDSVRAAIAAAPTAALATIVAAWTMGAFAGALVANLIARRALAGWIIVALVIASIVVNATMIPGPVWMPISGILLAIVAGWLASRVRPKPI</sequence>
<organism evidence="2 3">
    <name type="scientific">Sphingomonas gilva</name>
    <dbReference type="NCBI Taxonomy" id="2305907"/>
    <lineage>
        <taxon>Bacteria</taxon>
        <taxon>Pseudomonadati</taxon>
        <taxon>Pseudomonadota</taxon>
        <taxon>Alphaproteobacteria</taxon>
        <taxon>Sphingomonadales</taxon>
        <taxon>Sphingomonadaceae</taxon>
        <taxon>Sphingomonas</taxon>
    </lineage>
</organism>
<evidence type="ECO:0000313" key="2">
    <source>
        <dbReference type="EMBL" id="RHW18660.1"/>
    </source>
</evidence>
<reference evidence="2 3" key="1">
    <citation type="submission" date="2018-08" db="EMBL/GenBank/DDBJ databases">
        <title>The multiple taxonomic identification of Sphingomonas gilva.</title>
        <authorList>
            <person name="Zhu D."/>
            <person name="Zheng S."/>
        </authorList>
    </citation>
    <scope>NUCLEOTIDE SEQUENCE [LARGE SCALE GENOMIC DNA]</scope>
    <source>
        <strain evidence="2 3">ZDH117</strain>
    </source>
</reference>
<feature type="transmembrane region" description="Helical" evidence="1">
    <location>
        <begin position="7"/>
        <end position="32"/>
    </location>
</feature>
<feature type="transmembrane region" description="Helical" evidence="1">
    <location>
        <begin position="108"/>
        <end position="126"/>
    </location>
</feature>
<evidence type="ECO:0000313" key="3">
    <source>
        <dbReference type="Proteomes" id="UP000266693"/>
    </source>
</evidence>
<dbReference type="AlphaFoldDB" id="A0A396RQ46"/>
<feature type="transmembrane region" description="Helical" evidence="1">
    <location>
        <begin position="83"/>
        <end position="102"/>
    </location>
</feature>
<accession>A0A396RQ46</accession>
<keyword evidence="1" id="KW-1133">Transmembrane helix</keyword>
<keyword evidence="1" id="KW-0812">Transmembrane</keyword>
<proteinExistence type="predicted"/>
<dbReference type="Proteomes" id="UP000266693">
    <property type="component" value="Unassembled WGS sequence"/>
</dbReference>
<evidence type="ECO:0000256" key="1">
    <source>
        <dbReference type="SAM" id="Phobius"/>
    </source>
</evidence>
<keyword evidence="3" id="KW-1185">Reference proteome</keyword>
<feature type="transmembrane region" description="Helical" evidence="1">
    <location>
        <begin position="52"/>
        <end position="76"/>
    </location>
</feature>
<keyword evidence="1" id="KW-0472">Membrane</keyword>
<name>A0A396RQ46_9SPHN</name>
<protein>
    <submittedName>
        <fullName evidence="2">Uncharacterized protein</fullName>
    </submittedName>
</protein>
<dbReference type="EMBL" id="QWLV01000001">
    <property type="protein sequence ID" value="RHW18660.1"/>
    <property type="molecule type" value="Genomic_DNA"/>
</dbReference>
<gene>
    <name evidence="2" type="ORF">D1610_00355</name>
</gene>